<organism evidence="10 11">
    <name type="scientific">Pleurostoma richardsiae</name>
    <dbReference type="NCBI Taxonomy" id="41990"/>
    <lineage>
        <taxon>Eukaryota</taxon>
        <taxon>Fungi</taxon>
        <taxon>Dikarya</taxon>
        <taxon>Ascomycota</taxon>
        <taxon>Pezizomycotina</taxon>
        <taxon>Sordariomycetes</taxon>
        <taxon>Sordariomycetidae</taxon>
        <taxon>Calosphaeriales</taxon>
        <taxon>Pleurostomataceae</taxon>
        <taxon>Pleurostoma</taxon>
    </lineage>
</organism>
<dbReference type="Pfam" id="PF10156">
    <property type="entry name" value="Med17"/>
    <property type="match status" value="1"/>
</dbReference>
<comment type="similarity">
    <text evidence="2 8">Belongs to the Mediator complex subunit 17 family.</text>
</comment>
<keyword evidence="4 8" id="KW-0805">Transcription regulation</keyword>
<dbReference type="EMBL" id="JANBVO010000003">
    <property type="protein sequence ID" value="KAJ9155176.1"/>
    <property type="molecule type" value="Genomic_DNA"/>
</dbReference>
<keyword evidence="5 8" id="KW-0804">Transcription</keyword>
<accession>A0AA38S8V3</accession>
<comment type="caution">
    <text evidence="10">The sequence shown here is derived from an EMBL/GenBank/DDBJ whole genome shotgun (WGS) entry which is preliminary data.</text>
</comment>
<comment type="function">
    <text evidence="8">Component of the Mediator complex, a coactivator involved in the regulated transcription of nearly all RNA polymerase II-dependent genes. Mediator functions as a bridge to convey information from gene-specific regulatory proteins to the basal RNA polymerase II transcription machinery. Mediator is recruited to promoters by direct interactions with regulatory proteins and serves as a scaffold for the assembly of a functional preinitiation complex with RNA polymerase II and the general transcription factors.</text>
</comment>
<evidence type="ECO:0000256" key="3">
    <source>
        <dbReference type="ARBA" id="ARBA00019610"/>
    </source>
</evidence>
<evidence type="ECO:0000256" key="4">
    <source>
        <dbReference type="ARBA" id="ARBA00023015"/>
    </source>
</evidence>
<evidence type="ECO:0000256" key="1">
    <source>
        <dbReference type="ARBA" id="ARBA00004123"/>
    </source>
</evidence>
<dbReference type="InterPro" id="IPR019313">
    <property type="entry name" value="Mediator_Med17"/>
</dbReference>
<comment type="subunit">
    <text evidence="8">Component of the Mediator complex.</text>
</comment>
<evidence type="ECO:0000256" key="8">
    <source>
        <dbReference type="RuleBase" id="RU364140"/>
    </source>
</evidence>
<evidence type="ECO:0000256" key="2">
    <source>
        <dbReference type="ARBA" id="ARBA00005635"/>
    </source>
</evidence>
<dbReference type="AlphaFoldDB" id="A0AA38S8V3"/>
<keyword evidence="11" id="KW-1185">Reference proteome</keyword>
<dbReference type="GO" id="GO:0016592">
    <property type="term" value="C:mediator complex"/>
    <property type="evidence" value="ECO:0007669"/>
    <property type="project" value="InterPro"/>
</dbReference>
<evidence type="ECO:0000256" key="5">
    <source>
        <dbReference type="ARBA" id="ARBA00023163"/>
    </source>
</evidence>
<feature type="region of interest" description="Disordered" evidence="9">
    <location>
        <begin position="1"/>
        <end position="22"/>
    </location>
</feature>
<feature type="region of interest" description="Disordered" evidence="9">
    <location>
        <begin position="614"/>
        <end position="652"/>
    </location>
</feature>
<evidence type="ECO:0000256" key="7">
    <source>
        <dbReference type="ARBA" id="ARBA00032014"/>
    </source>
</evidence>
<dbReference type="GO" id="GO:0006357">
    <property type="term" value="P:regulation of transcription by RNA polymerase II"/>
    <property type="evidence" value="ECO:0007669"/>
    <property type="project" value="InterPro"/>
</dbReference>
<dbReference type="PANTHER" id="PTHR13114">
    <property type="entry name" value="MEDIATOR OF RNA POLYMERASE II TRANSCRIPTION SUBUNIT 17"/>
    <property type="match status" value="1"/>
</dbReference>
<feature type="region of interest" description="Disordered" evidence="9">
    <location>
        <begin position="507"/>
        <end position="542"/>
    </location>
</feature>
<name>A0AA38S8V3_9PEZI</name>
<dbReference type="Proteomes" id="UP001174694">
    <property type="component" value="Unassembled WGS sequence"/>
</dbReference>
<dbReference type="Gene3D" id="6.10.250.2620">
    <property type="match status" value="1"/>
</dbReference>
<keyword evidence="6 8" id="KW-0539">Nucleus</keyword>
<comment type="subcellular location">
    <subcellularLocation>
        <location evidence="1 8">Nucleus</location>
    </subcellularLocation>
</comment>
<evidence type="ECO:0000256" key="9">
    <source>
        <dbReference type="SAM" id="MobiDB-lite"/>
    </source>
</evidence>
<evidence type="ECO:0000313" key="11">
    <source>
        <dbReference type="Proteomes" id="UP001174694"/>
    </source>
</evidence>
<protein>
    <recommendedName>
        <fullName evidence="3 8">Mediator of RNA polymerase II transcription subunit 17</fullName>
    </recommendedName>
    <alternativeName>
        <fullName evidence="7 8">Mediator complex subunit 17</fullName>
    </alternativeName>
</protein>
<evidence type="ECO:0000313" key="10">
    <source>
        <dbReference type="EMBL" id="KAJ9155176.1"/>
    </source>
</evidence>
<dbReference type="GO" id="GO:0070847">
    <property type="term" value="C:core mediator complex"/>
    <property type="evidence" value="ECO:0007669"/>
    <property type="project" value="TreeGrafter"/>
</dbReference>
<sequence length="706" mass="77835">MASNSPTHFTLRPWPEGSRKPKSLGEFIARVNAERGGFRNVTEDSLRKELEAQQNGVVDSSEAAMSIDSESDDGEAVQVKIEDIHAARAEVAKNAEFAHQNALMALDFVSLLLSKETPVQVTTTLSPALRELVGIGTLGADKLAASRLSDAQLQDNKLVATGWKLADINKTVDSVLSSASRLQEEIDLETKYWAEVLAVSDSGWSVTRVPQEKHTLGVRYGFLESAADFKNRSLAPMRRDDNGDVTLDCGQSVGESQRLCVTIERNGQIVGRSSIQKPLMDGAPLEERVREARNTVFAQELWHELNREARSLLSYEVRLEEAAVTYQMDEESRMIFSLRNLGEEDPDEGTRAHAEDSRAETMSILLHLLLSYAHRQNNHRRSKPAINGRSPPSPPPYSLLRPIIAYMAHEQAVAQLVRFVSELTTVLRAAGIDTAQYVLRESSISPNASAASRSSASEALIYSLLSPLEFQIELTTTPEARLLLHGRTLLFPVSLTAYHIYLLPPSGAPKQEPSDASESPADQPQQSPPTNPLQDFFPPGDSPHGYPNLHEVFYYIREAVPRALVSHFIARADPWHADAGLPPAESEWGRTIGGAALWDSVGESGVARFEVAHAGDRDRPAESEMEEEEGEPALGQGEGETDAGARHRGGGGGRPVELRLYGRWFAEHKINAHKWTWTVEDALAGTKRESLEEMVKAVVQRHPKLW</sequence>
<dbReference type="PANTHER" id="PTHR13114:SF7">
    <property type="entry name" value="MEDIATOR OF RNA POLYMERASE II TRANSCRIPTION SUBUNIT 17"/>
    <property type="match status" value="1"/>
</dbReference>
<evidence type="ECO:0000256" key="6">
    <source>
        <dbReference type="ARBA" id="ARBA00023242"/>
    </source>
</evidence>
<feature type="compositionally biased region" description="Polar residues" evidence="9">
    <location>
        <begin position="514"/>
        <end position="525"/>
    </location>
</feature>
<reference evidence="10" key="1">
    <citation type="submission" date="2022-07" db="EMBL/GenBank/DDBJ databases">
        <title>Fungi with potential for degradation of polypropylene.</title>
        <authorList>
            <person name="Gostincar C."/>
        </authorList>
    </citation>
    <scope>NUCLEOTIDE SEQUENCE</scope>
    <source>
        <strain evidence="10">EXF-13308</strain>
    </source>
</reference>
<dbReference type="GO" id="GO:0003712">
    <property type="term" value="F:transcription coregulator activity"/>
    <property type="evidence" value="ECO:0007669"/>
    <property type="project" value="InterPro"/>
</dbReference>
<keyword evidence="8" id="KW-0010">Activator</keyword>
<gene>
    <name evidence="8" type="primary">MED17</name>
    <name evidence="10" type="ORF">NKR23_g1731</name>
</gene>
<proteinExistence type="inferred from homology"/>